<accession>A0A2Z6MBS6</accession>
<dbReference type="Proteomes" id="UP000242715">
    <property type="component" value="Unassembled WGS sequence"/>
</dbReference>
<reference evidence="2" key="1">
    <citation type="journal article" date="2017" name="Front. Plant Sci.">
        <title>Climate Clever Clovers: New Paradigm to Reduce the Environmental Footprint of Ruminants by Breeding Low Methanogenic Forages Utilizing Haplotype Variation.</title>
        <authorList>
            <person name="Kaur P."/>
            <person name="Appels R."/>
            <person name="Bayer P.E."/>
            <person name="Keeble-Gagnere G."/>
            <person name="Wang J."/>
            <person name="Hirakawa H."/>
            <person name="Shirasawa K."/>
            <person name="Vercoe P."/>
            <person name="Stefanova K."/>
            <person name="Durmic Z."/>
            <person name="Nichols P."/>
            <person name="Revell C."/>
            <person name="Isobe S.N."/>
            <person name="Edwards D."/>
            <person name="Erskine W."/>
        </authorList>
    </citation>
    <scope>NUCLEOTIDE SEQUENCE [LARGE SCALE GENOMIC DNA]</scope>
    <source>
        <strain evidence="2">cv. Daliak</strain>
    </source>
</reference>
<sequence length="72" mass="7496">MKGGFNEEKLPIGIPKADGNGRKLLGDVEKEEDGEPFIVEIVAIAEVAVEVREVGGGRAETGFGGGGIGGWW</sequence>
<organism evidence="1 2">
    <name type="scientific">Trifolium subterraneum</name>
    <name type="common">Subterranean clover</name>
    <dbReference type="NCBI Taxonomy" id="3900"/>
    <lineage>
        <taxon>Eukaryota</taxon>
        <taxon>Viridiplantae</taxon>
        <taxon>Streptophyta</taxon>
        <taxon>Embryophyta</taxon>
        <taxon>Tracheophyta</taxon>
        <taxon>Spermatophyta</taxon>
        <taxon>Magnoliopsida</taxon>
        <taxon>eudicotyledons</taxon>
        <taxon>Gunneridae</taxon>
        <taxon>Pentapetalae</taxon>
        <taxon>rosids</taxon>
        <taxon>fabids</taxon>
        <taxon>Fabales</taxon>
        <taxon>Fabaceae</taxon>
        <taxon>Papilionoideae</taxon>
        <taxon>50 kb inversion clade</taxon>
        <taxon>NPAAA clade</taxon>
        <taxon>Hologalegina</taxon>
        <taxon>IRL clade</taxon>
        <taxon>Trifolieae</taxon>
        <taxon>Trifolium</taxon>
    </lineage>
</organism>
<dbReference type="EMBL" id="DF973357">
    <property type="protein sequence ID" value="GAU27543.1"/>
    <property type="molecule type" value="Genomic_DNA"/>
</dbReference>
<evidence type="ECO:0000313" key="2">
    <source>
        <dbReference type="Proteomes" id="UP000242715"/>
    </source>
</evidence>
<evidence type="ECO:0000313" key="1">
    <source>
        <dbReference type="EMBL" id="GAU27543.1"/>
    </source>
</evidence>
<gene>
    <name evidence="1" type="ORF">TSUD_29750</name>
</gene>
<proteinExistence type="predicted"/>
<name>A0A2Z6MBS6_TRISU</name>
<keyword evidence="2" id="KW-1185">Reference proteome</keyword>
<dbReference type="AlphaFoldDB" id="A0A2Z6MBS6"/>
<protein>
    <submittedName>
        <fullName evidence="1">Uncharacterized protein</fullName>
    </submittedName>
</protein>